<evidence type="ECO:0000313" key="3">
    <source>
        <dbReference type="Proteomes" id="UP000758652"/>
    </source>
</evidence>
<keyword evidence="1" id="KW-1133">Transmembrane helix</keyword>
<feature type="transmembrane region" description="Helical" evidence="1">
    <location>
        <begin position="31"/>
        <end position="48"/>
    </location>
</feature>
<keyword evidence="1" id="KW-0812">Transmembrane</keyword>
<name>A0ABR9RM62_9FIRM</name>
<proteinExistence type="predicted"/>
<comment type="caution">
    <text evidence="2">The sequence shown here is derived from an EMBL/GenBank/DDBJ whole genome shotgun (WGS) entry which is preliminary data.</text>
</comment>
<accession>A0ABR9RM62</accession>
<evidence type="ECO:0000256" key="1">
    <source>
        <dbReference type="SAM" id="Phobius"/>
    </source>
</evidence>
<evidence type="ECO:0000313" key="2">
    <source>
        <dbReference type="EMBL" id="MBE5063978.1"/>
    </source>
</evidence>
<protein>
    <submittedName>
        <fullName evidence="2">Uncharacterized protein</fullName>
    </submittedName>
</protein>
<dbReference type="Proteomes" id="UP000758652">
    <property type="component" value="Unassembled WGS sequence"/>
</dbReference>
<sequence>MFKKGEYLFAFLSLAELICIGLVWIHYDWMLYLLSALILFQMAYSVFVQIKNRTKTKICPLCSMHIVVWYRICPNCGYIFEPGCKKDELTDMIEDALEKEEIHDFDGTEYPVDRVEQIEMEAVENYVKSP</sequence>
<keyword evidence="1" id="KW-0472">Membrane</keyword>
<feature type="transmembrane region" description="Helical" evidence="1">
    <location>
        <begin position="7"/>
        <end position="25"/>
    </location>
</feature>
<reference evidence="2 3" key="1">
    <citation type="submission" date="2020-10" db="EMBL/GenBank/DDBJ databases">
        <title>ChiBAC.</title>
        <authorList>
            <person name="Zenner C."/>
            <person name="Hitch T.C.A."/>
            <person name="Clavel T."/>
        </authorList>
    </citation>
    <scope>NUCLEOTIDE SEQUENCE [LARGE SCALE GENOMIC DNA]</scope>
    <source>
        <strain evidence="2 3">DSM 108991</strain>
    </source>
</reference>
<gene>
    <name evidence="2" type="ORF">INF30_12010</name>
</gene>
<organism evidence="2 3">
    <name type="scientific">Claveliimonas monacensis</name>
    <dbReference type="NCBI Taxonomy" id="2779351"/>
    <lineage>
        <taxon>Bacteria</taxon>
        <taxon>Bacillati</taxon>
        <taxon>Bacillota</taxon>
        <taxon>Clostridia</taxon>
        <taxon>Lachnospirales</taxon>
        <taxon>Lachnospiraceae</taxon>
        <taxon>Claveliimonas</taxon>
    </lineage>
</organism>
<dbReference type="EMBL" id="JADCKL010000012">
    <property type="protein sequence ID" value="MBE5063978.1"/>
    <property type="molecule type" value="Genomic_DNA"/>
</dbReference>
<dbReference type="RefSeq" id="WP_226395387.1">
    <property type="nucleotide sequence ID" value="NZ_JADCKL010000012.1"/>
</dbReference>
<keyword evidence="3" id="KW-1185">Reference proteome</keyword>